<evidence type="ECO:0000256" key="4">
    <source>
        <dbReference type="ARBA" id="ARBA00022679"/>
    </source>
</evidence>
<evidence type="ECO:0000256" key="6">
    <source>
        <dbReference type="ARBA" id="ARBA00022777"/>
    </source>
</evidence>
<evidence type="ECO:0000256" key="2">
    <source>
        <dbReference type="ARBA" id="ARBA00012438"/>
    </source>
</evidence>
<organism evidence="12 13">
    <name type="scientific">Fodinibius salicampi</name>
    <dbReference type="NCBI Taxonomy" id="1920655"/>
    <lineage>
        <taxon>Bacteria</taxon>
        <taxon>Pseudomonadati</taxon>
        <taxon>Balneolota</taxon>
        <taxon>Balneolia</taxon>
        <taxon>Balneolales</taxon>
        <taxon>Balneolaceae</taxon>
        <taxon>Fodinibius</taxon>
    </lineage>
</organism>
<comment type="catalytic activity">
    <reaction evidence="1">
        <text>ATP + protein L-histidine = ADP + protein N-phospho-L-histidine.</text>
        <dbReference type="EC" id="2.7.13.3"/>
    </reaction>
</comment>
<dbReference type="Pfam" id="PF08447">
    <property type="entry name" value="PAS_3"/>
    <property type="match status" value="1"/>
</dbReference>
<feature type="domain" description="PAC" evidence="11">
    <location>
        <begin position="199"/>
        <end position="251"/>
    </location>
</feature>
<dbReference type="SMART" id="SM00387">
    <property type="entry name" value="HATPase_c"/>
    <property type="match status" value="1"/>
</dbReference>
<dbReference type="Pfam" id="PF13426">
    <property type="entry name" value="PAS_9"/>
    <property type="match status" value="1"/>
</dbReference>
<keyword evidence="6" id="KW-0418">Kinase</keyword>
<reference evidence="12 13" key="1">
    <citation type="submission" date="2021-11" db="EMBL/GenBank/DDBJ databases">
        <title>Aliifidinibius sp. nov., a new bacterium isolated from saline soil.</title>
        <authorList>
            <person name="Galisteo C."/>
            <person name="De La Haba R."/>
            <person name="Sanchez-Porro C."/>
            <person name="Ventosa A."/>
        </authorList>
    </citation>
    <scope>NUCLEOTIDE SEQUENCE [LARGE SCALE GENOMIC DNA]</scope>
    <source>
        <strain evidence="12 13">KACC 190600</strain>
    </source>
</reference>
<dbReference type="InterPro" id="IPR036890">
    <property type="entry name" value="HATPase_C_sf"/>
</dbReference>
<dbReference type="Gene3D" id="3.30.565.10">
    <property type="entry name" value="Histidine kinase-like ATPase, C-terminal domain"/>
    <property type="match status" value="1"/>
</dbReference>
<dbReference type="PROSITE" id="PS50113">
    <property type="entry name" value="PAC"/>
    <property type="match status" value="1"/>
</dbReference>
<dbReference type="SUPFAM" id="SSF55785">
    <property type="entry name" value="PYP-like sensor domain (PAS domain)"/>
    <property type="match status" value="2"/>
</dbReference>
<dbReference type="InterPro" id="IPR005467">
    <property type="entry name" value="His_kinase_dom"/>
</dbReference>
<comment type="caution">
    <text evidence="12">The sequence shown here is derived from an EMBL/GenBank/DDBJ whole genome shotgun (WGS) entry which is preliminary data.</text>
</comment>
<dbReference type="InterPro" id="IPR013655">
    <property type="entry name" value="PAS_fold_3"/>
</dbReference>
<proteinExistence type="predicted"/>
<dbReference type="InterPro" id="IPR011495">
    <property type="entry name" value="Sig_transdc_His_kin_sub2_dim/P"/>
</dbReference>
<dbReference type="SMART" id="SM00091">
    <property type="entry name" value="PAS"/>
    <property type="match status" value="2"/>
</dbReference>
<dbReference type="InterPro" id="IPR000700">
    <property type="entry name" value="PAS-assoc_C"/>
</dbReference>
<evidence type="ECO:0000259" key="9">
    <source>
        <dbReference type="PROSITE" id="PS50109"/>
    </source>
</evidence>
<dbReference type="Pfam" id="PF07568">
    <property type="entry name" value="HisKA_2"/>
    <property type="match status" value="1"/>
</dbReference>
<keyword evidence="7" id="KW-0067">ATP-binding</keyword>
<dbReference type="Proteomes" id="UP001207337">
    <property type="component" value="Unassembled WGS sequence"/>
</dbReference>
<dbReference type="PANTHER" id="PTHR41523:SF8">
    <property type="entry name" value="ETHYLENE RESPONSE SENSOR PROTEIN"/>
    <property type="match status" value="1"/>
</dbReference>
<keyword evidence="5" id="KW-0547">Nucleotide-binding</keyword>
<keyword evidence="3" id="KW-0597">Phosphoprotein</keyword>
<dbReference type="PANTHER" id="PTHR41523">
    <property type="entry name" value="TWO-COMPONENT SYSTEM SENSOR PROTEIN"/>
    <property type="match status" value="1"/>
</dbReference>
<evidence type="ECO:0000313" key="12">
    <source>
        <dbReference type="EMBL" id="MCW9714158.1"/>
    </source>
</evidence>
<evidence type="ECO:0000256" key="5">
    <source>
        <dbReference type="ARBA" id="ARBA00022741"/>
    </source>
</evidence>
<dbReference type="EMBL" id="JAJNDC010000004">
    <property type="protein sequence ID" value="MCW9714158.1"/>
    <property type="molecule type" value="Genomic_DNA"/>
</dbReference>
<evidence type="ECO:0000259" key="10">
    <source>
        <dbReference type="PROSITE" id="PS50112"/>
    </source>
</evidence>
<evidence type="ECO:0000259" key="11">
    <source>
        <dbReference type="PROSITE" id="PS50113"/>
    </source>
</evidence>
<keyword evidence="8" id="KW-0843">Virulence</keyword>
<dbReference type="NCBIfam" id="TIGR00229">
    <property type="entry name" value="sensory_box"/>
    <property type="match status" value="1"/>
</dbReference>
<gene>
    <name evidence="12" type="ORF">LQ318_14690</name>
</gene>
<dbReference type="Pfam" id="PF02518">
    <property type="entry name" value="HATPase_c"/>
    <property type="match status" value="1"/>
</dbReference>
<dbReference type="RefSeq" id="WP_265791259.1">
    <property type="nucleotide sequence ID" value="NZ_BAABRS010000004.1"/>
</dbReference>
<dbReference type="InterPro" id="IPR000014">
    <property type="entry name" value="PAS"/>
</dbReference>
<dbReference type="CDD" id="cd00130">
    <property type="entry name" value="PAS"/>
    <property type="match status" value="2"/>
</dbReference>
<feature type="domain" description="PAS" evidence="10">
    <location>
        <begin position="8"/>
        <end position="79"/>
    </location>
</feature>
<evidence type="ECO:0000256" key="3">
    <source>
        <dbReference type="ARBA" id="ARBA00022553"/>
    </source>
</evidence>
<dbReference type="InterPro" id="IPR003594">
    <property type="entry name" value="HATPase_dom"/>
</dbReference>
<dbReference type="Gene3D" id="3.30.450.20">
    <property type="entry name" value="PAS domain"/>
    <property type="match status" value="2"/>
</dbReference>
<feature type="domain" description="Histidine kinase" evidence="9">
    <location>
        <begin position="262"/>
        <end position="454"/>
    </location>
</feature>
<dbReference type="InterPro" id="IPR035965">
    <property type="entry name" value="PAS-like_dom_sf"/>
</dbReference>
<keyword evidence="4" id="KW-0808">Transferase</keyword>
<dbReference type="SUPFAM" id="SSF55874">
    <property type="entry name" value="ATPase domain of HSP90 chaperone/DNA topoisomerase II/histidine kinase"/>
    <property type="match status" value="1"/>
</dbReference>
<keyword evidence="13" id="KW-1185">Reference proteome</keyword>
<sequence>MEEINMLSSEVAPYLFDKNPSPMVIFDRDSLQIVKVNEAACERYGYSREEFRNLDLTQIRPKEDIPILMESLNQVDGQNERSVFRHLTKDGETFYAKIKPQKIDIEGRSLQLAVIDDITSEIEAKIQAQQAGQLARLGWWRYEVAENRFIWSDKLYDIMDVDKETFEANFETFYELIYPEDRPKMVKIIKQIRETNEARDFVIRGVMQNEEISYLKCRAQGEFNSEGKLVRLNGVTLDITQLKQQEQKIQQSLKEKEVLLEEIHHRVKNNLTVISGLLELQRYEPVESLDALIDETQSRIKSIAKIHEKLYQSATLSDVNIKEYIEDFSNIISDTFNSEQRAIVITKDLQPLTVDITNAVPLGLVINELLTNAFKHGFSDIHEGEIRITMEKANEEAMLSVADNGHPLPDDFSLESSSSLGMTLIKTLISQLEGDITISQGEWTTFEVTFPYST</sequence>
<accession>A0ABT3Q235</accession>
<evidence type="ECO:0000256" key="7">
    <source>
        <dbReference type="ARBA" id="ARBA00022840"/>
    </source>
</evidence>
<protein>
    <recommendedName>
        <fullName evidence="2">histidine kinase</fullName>
        <ecNumber evidence="2">2.7.13.3</ecNumber>
    </recommendedName>
</protein>
<dbReference type="PROSITE" id="PS50112">
    <property type="entry name" value="PAS"/>
    <property type="match status" value="1"/>
</dbReference>
<evidence type="ECO:0000256" key="1">
    <source>
        <dbReference type="ARBA" id="ARBA00000085"/>
    </source>
</evidence>
<name>A0ABT3Q235_9BACT</name>
<dbReference type="EC" id="2.7.13.3" evidence="2"/>
<dbReference type="PROSITE" id="PS50109">
    <property type="entry name" value="HIS_KIN"/>
    <property type="match status" value="1"/>
</dbReference>
<evidence type="ECO:0000313" key="13">
    <source>
        <dbReference type="Proteomes" id="UP001207337"/>
    </source>
</evidence>
<evidence type="ECO:0000256" key="8">
    <source>
        <dbReference type="ARBA" id="ARBA00023026"/>
    </source>
</evidence>
<dbReference type="Gene3D" id="2.10.70.100">
    <property type="match status" value="1"/>
</dbReference>